<feature type="compositionally biased region" description="Basic and acidic residues" evidence="1">
    <location>
        <begin position="15"/>
        <end position="36"/>
    </location>
</feature>
<sequence length="219" mass="25535">MTKKPSKGTKRKKPEKNTKGGDSKKQDDSSKPDDKLPPPFKKHSIFFKYLPYWKDLEDRHAIDVMHLEKNVFDNIVGTLLDMPKKTKDGLQSRMDLVEIGIREELHPQEGEKNGKYSALEDIQKTIRELQLDENRKRAWRLLFMLSSRIGYMLRAISASYTVYKAINHAMNCTHKRKCTPARLFILCRLQNIRQLSKLTFPGEDFLLLTHPACSIYTRI</sequence>
<dbReference type="EMBL" id="AP008217">
    <property type="protein sequence ID" value="BAH95157.1"/>
    <property type="molecule type" value="Genomic_DNA"/>
</dbReference>
<dbReference type="PANTHER" id="PTHR10775">
    <property type="entry name" value="OS08G0208400 PROTEIN"/>
    <property type="match status" value="1"/>
</dbReference>
<accession>C7J840</accession>
<proteinExistence type="predicted"/>
<gene>
    <name evidence="2" type="ordered locus">Os11g0211700</name>
</gene>
<reference evidence="3" key="2">
    <citation type="journal article" date="2008" name="Nucleic Acids Res.">
        <title>The rice annotation project database (RAP-DB): 2008 update.</title>
        <authorList>
            <consortium name="The rice annotation project (RAP)"/>
        </authorList>
    </citation>
    <scope>GENOME REANNOTATION</scope>
    <source>
        <strain evidence="3">cv. Nipponbare</strain>
    </source>
</reference>
<protein>
    <submittedName>
        <fullName evidence="2">Os11g0211700 protein</fullName>
    </submittedName>
</protein>
<evidence type="ECO:0000256" key="1">
    <source>
        <dbReference type="SAM" id="MobiDB-lite"/>
    </source>
</evidence>
<evidence type="ECO:0000313" key="3">
    <source>
        <dbReference type="Proteomes" id="UP000000763"/>
    </source>
</evidence>
<feature type="compositionally biased region" description="Basic residues" evidence="1">
    <location>
        <begin position="1"/>
        <end position="14"/>
    </location>
</feature>
<dbReference type="AlphaFoldDB" id="C7J840"/>
<feature type="region of interest" description="Disordered" evidence="1">
    <location>
        <begin position="1"/>
        <end position="39"/>
    </location>
</feature>
<dbReference type="KEGG" id="dosa:Os11g0211700"/>
<dbReference type="PANTHER" id="PTHR10775:SF182">
    <property type="entry name" value="TRANSPOSON, EN_SPM-LIKE, TRANSPOSASE-ASSOCIATED DOMAIN PROTEIN-RELATED"/>
    <property type="match status" value="1"/>
</dbReference>
<name>C7J840_ORYSJ</name>
<evidence type="ECO:0000313" key="2">
    <source>
        <dbReference type="EMBL" id="BAH95157.1"/>
    </source>
</evidence>
<reference evidence="2 3" key="1">
    <citation type="journal article" date="2005" name="Nature">
        <title>The map-based sequence of the rice genome.</title>
        <authorList>
            <consortium name="International rice genome sequencing project (IRGSP)"/>
            <person name="Matsumoto T."/>
            <person name="Wu J."/>
            <person name="Kanamori H."/>
            <person name="Katayose Y."/>
            <person name="Fujisawa M."/>
            <person name="Namiki N."/>
            <person name="Mizuno H."/>
            <person name="Yamamoto K."/>
            <person name="Antonio B.A."/>
            <person name="Baba T."/>
            <person name="Sakata K."/>
            <person name="Nagamura Y."/>
            <person name="Aoki H."/>
            <person name="Arikawa K."/>
            <person name="Arita K."/>
            <person name="Bito T."/>
            <person name="Chiden Y."/>
            <person name="Fujitsuka N."/>
            <person name="Fukunaka R."/>
            <person name="Hamada M."/>
            <person name="Harada C."/>
            <person name="Hayashi A."/>
            <person name="Hijishita S."/>
            <person name="Honda M."/>
            <person name="Hosokawa S."/>
            <person name="Ichikawa Y."/>
            <person name="Idonuma A."/>
            <person name="Iijima M."/>
            <person name="Ikeda M."/>
            <person name="Ikeno M."/>
            <person name="Ito K."/>
            <person name="Ito S."/>
            <person name="Ito T."/>
            <person name="Ito Y."/>
            <person name="Ito Y."/>
            <person name="Iwabuchi A."/>
            <person name="Kamiya K."/>
            <person name="Karasawa W."/>
            <person name="Kurita K."/>
            <person name="Katagiri S."/>
            <person name="Kikuta A."/>
            <person name="Kobayashi H."/>
            <person name="Kobayashi N."/>
            <person name="Machita K."/>
            <person name="Maehara T."/>
            <person name="Masukawa M."/>
            <person name="Mizubayashi T."/>
            <person name="Mukai Y."/>
            <person name="Nagasaki H."/>
            <person name="Nagata Y."/>
            <person name="Naito S."/>
            <person name="Nakashima M."/>
            <person name="Nakama Y."/>
            <person name="Nakamichi Y."/>
            <person name="Nakamura M."/>
            <person name="Meguro A."/>
            <person name="Negishi M."/>
            <person name="Ohta I."/>
            <person name="Ohta T."/>
            <person name="Okamoto M."/>
            <person name="Ono N."/>
            <person name="Saji S."/>
            <person name="Sakaguchi M."/>
            <person name="Sakai K."/>
            <person name="Shibata M."/>
            <person name="Shimokawa T."/>
            <person name="Song J."/>
            <person name="Takazaki Y."/>
            <person name="Terasawa K."/>
            <person name="Tsugane M."/>
            <person name="Tsuji K."/>
            <person name="Ueda S."/>
            <person name="Waki K."/>
            <person name="Yamagata H."/>
            <person name="Yamamoto M."/>
            <person name="Yamamoto S."/>
            <person name="Yamane H."/>
            <person name="Yoshiki S."/>
            <person name="Yoshihara R."/>
            <person name="Yukawa K."/>
            <person name="Zhong H."/>
            <person name="Yano M."/>
            <person name="Yuan Q."/>
            <person name="Ouyang S."/>
            <person name="Liu J."/>
            <person name="Jones K.M."/>
            <person name="Gansberger K."/>
            <person name="Moffat K."/>
            <person name="Hill J."/>
            <person name="Bera J."/>
            <person name="Fadrosh D."/>
            <person name="Jin S."/>
            <person name="Johri S."/>
            <person name="Kim M."/>
            <person name="Overton L."/>
            <person name="Reardon M."/>
            <person name="Tsitrin T."/>
            <person name="Vuong H."/>
            <person name="Weaver B."/>
            <person name="Ciecko A."/>
            <person name="Tallon L."/>
            <person name="Jackson J."/>
            <person name="Pai G."/>
            <person name="Aken S.V."/>
            <person name="Utterback T."/>
            <person name="Reidmuller S."/>
            <person name="Feldblyum T."/>
            <person name="Hsiao J."/>
            <person name="Zismann V."/>
            <person name="Iobst S."/>
            <person name="de Vazeille A.R."/>
            <person name="Buell C.R."/>
            <person name="Ying K."/>
            <person name="Li Y."/>
            <person name="Lu T."/>
            <person name="Huang Y."/>
            <person name="Zhao Q."/>
            <person name="Feng Q."/>
            <person name="Zhang L."/>
            <person name="Zhu J."/>
            <person name="Weng Q."/>
            <person name="Mu J."/>
            <person name="Lu Y."/>
            <person name="Fan D."/>
            <person name="Liu Y."/>
            <person name="Guan J."/>
            <person name="Zhang Y."/>
            <person name="Yu S."/>
            <person name="Liu X."/>
            <person name="Zhang Y."/>
            <person name="Hong G."/>
            <person name="Han B."/>
            <person name="Choisne N."/>
            <person name="Demange N."/>
            <person name="Orjeda G."/>
            <person name="Samain S."/>
            <person name="Cattolico L."/>
            <person name="Pelletier E."/>
            <person name="Couloux A."/>
            <person name="Segurens B."/>
            <person name="Wincker P."/>
            <person name="D'Hont A."/>
            <person name="Scarpelli C."/>
            <person name="Weissenbach J."/>
            <person name="Salanoubat M."/>
            <person name="Quetier F."/>
            <person name="Yu Y."/>
            <person name="Kim H.R."/>
            <person name="Rambo T."/>
            <person name="Currie J."/>
            <person name="Collura K."/>
            <person name="Luo M."/>
            <person name="Yang T."/>
            <person name="Ammiraju J.S.S."/>
            <person name="Engler F."/>
            <person name="Soderlund C."/>
            <person name="Wing R.A."/>
            <person name="Palmer L.E."/>
            <person name="de la Bastide M."/>
            <person name="Spiegel L."/>
            <person name="Nascimento L."/>
            <person name="Zutavern T."/>
            <person name="O'Shaughnessy A."/>
            <person name="Dike S."/>
            <person name="Dedhia N."/>
            <person name="Preston R."/>
            <person name="Balija V."/>
            <person name="McCombie W.R."/>
            <person name="Chow T."/>
            <person name="Chen H."/>
            <person name="Chung M."/>
            <person name="Chen C."/>
            <person name="Shaw J."/>
            <person name="Wu H."/>
            <person name="Hsiao K."/>
            <person name="Chao Y."/>
            <person name="Chu M."/>
            <person name="Cheng C."/>
            <person name="Hour A."/>
            <person name="Lee P."/>
            <person name="Lin S."/>
            <person name="Lin Y."/>
            <person name="Liou J."/>
            <person name="Liu S."/>
            <person name="Hsing Y."/>
            <person name="Raghuvanshi S."/>
            <person name="Mohanty A."/>
            <person name="Bharti A.K."/>
            <person name="Gaur A."/>
            <person name="Gupta V."/>
            <person name="Kumar D."/>
            <person name="Ravi V."/>
            <person name="Vij S."/>
            <person name="Kapur A."/>
            <person name="Khurana P."/>
            <person name="Khurana P."/>
            <person name="Khurana J.P."/>
            <person name="Tyagi A.K."/>
            <person name="Gaikwad K."/>
            <person name="Singh A."/>
            <person name="Dalal V."/>
            <person name="Srivastava S."/>
            <person name="Dixit A."/>
            <person name="Pal A.K."/>
            <person name="Ghazi I.A."/>
            <person name="Yadav M."/>
            <person name="Pandit A."/>
            <person name="Bhargava A."/>
            <person name="Sureshbabu K."/>
            <person name="Batra K."/>
            <person name="Sharma T.R."/>
            <person name="Mohapatra T."/>
            <person name="Singh N.K."/>
            <person name="Messing J."/>
            <person name="Nelson A.B."/>
            <person name="Fuks G."/>
            <person name="Kavchok S."/>
            <person name="Keizer G."/>
            <person name="Linton E."/>
            <person name="Llaca V."/>
            <person name="Song R."/>
            <person name="Tanyolac B."/>
            <person name="Young S."/>
            <person name="Ho-Il K."/>
            <person name="Hahn J.H."/>
            <person name="Sangsakoo G."/>
            <person name="Vanavichit A."/>
            <person name="de Mattos Luiz.A.T."/>
            <person name="Zimmer P.D."/>
            <person name="Malone G."/>
            <person name="Dellagostin O."/>
            <person name="de Oliveira A.C."/>
            <person name="Bevan M."/>
            <person name="Bancroft I."/>
            <person name="Minx P."/>
            <person name="Cordum H."/>
            <person name="Wilson R."/>
            <person name="Cheng Z."/>
            <person name="Jin W."/>
            <person name="Jiang J."/>
            <person name="Leong S.A."/>
            <person name="Iwama H."/>
            <person name="Gojobori T."/>
            <person name="Itoh T."/>
            <person name="Niimura Y."/>
            <person name="Fujii Y."/>
            <person name="Habara T."/>
            <person name="Sakai H."/>
            <person name="Sato Y."/>
            <person name="Wilson G."/>
            <person name="Kumar K."/>
            <person name="McCouch S."/>
            <person name="Juretic N."/>
            <person name="Hoen D."/>
            <person name="Wright S."/>
            <person name="Bruskiewich R."/>
            <person name="Bureau T."/>
            <person name="Miyao A."/>
            <person name="Hirochika H."/>
            <person name="Nishikawa T."/>
            <person name="Kadowaki K."/>
            <person name="Sugiura M."/>
            <person name="Burr B."/>
            <person name="Sasaki T."/>
        </authorList>
    </citation>
    <scope>NUCLEOTIDE SEQUENCE [LARGE SCALE GENOMIC DNA]</scope>
    <source>
        <strain evidence="3">cv. Nipponbare</strain>
    </source>
</reference>
<dbReference type="Proteomes" id="UP000000763">
    <property type="component" value="Chromosome 11"/>
</dbReference>
<organism evidence="2 3">
    <name type="scientific">Oryza sativa subsp. japonica</name>
    <name type="common">Rice</name>
    <dbReference type="NCBI Taxonomy" id="39947"/>
    <lineage>
        <taxon>Eukaryota</taxon>
        <taxon>Viridiplantae</taxon>
        <taxon>Streptophyta</taxon>
        <taxon>Embryophyta</taxon>
        <taxon>Tracheophyta</taxon>
        <taxon>Spermatophyta</taxon>
        <taxon>Magnoliopsida</taxon>
        <taxon>Liliopsida</taxon>
        <taxon>Poales</taxon>
        <taxon>Poaceae</taxon>
        <taxon>BOP clade</taxon>
        <taxon>Oryzoideae</taxon>
        <taxon>Oryzeae</taxon>
        <taxon>Oryzinae</taxon>
        <taxon>Oryza</taxon>
        <taxon>Oryza sativa</taxon>
    </lineage>
</organism>